<keyword evidence="1" id="KW-0812">Transmembrane</keyword>
<feature type="transmembrane region" description="Helical" evidence="1">
    <location>
        <begin position="59"/>
        <end position="80"/>
    </location>
</feature>
<accession>A0A7T7CL67</accession>
<keyword evidence="1" id="KW-0472">Membrane</keyword>
<name>A0A7T7CL67_9CAUD</name>
<keyword evidence="1" id="KW-1133">Transmembrane helix</keyword>
<dbReference type="EMBL" id="MW423737">
    <property type="protein sequence ID" value="QQK88540.1"/>
    <property type="molecule type" value="Genomic_DNA"/>
</dbReference>
<evidence type="ECO:0000256" key="1">
    <source>
        <dbReference type="SAM" id="Phobius"/>
    </source>
</evidence>
<proteinExistence type="predicted"/>
<reference evidence="2" key="1">
    <citation type="submission" date="2020-12" db="EMBL/GenBank/DDBJ databases">
        <authorList>
            <person name="Hu Z."/>
        </authorList>
    </citation>
    <scope>NUCLEOTIDE SEQUENCE</scope>
</reference>
<protein>
    <submittedName>
        <fullName evidence="2">Uncharacterized protein</fullName>
    </submittedName>
</protein>
<evidence type="ECO:0000313" key="2">
    <source>
        <dbReference type="EMBL" id="QQK88540.1"/>
    </source>
</evidence>
<feature type="transmembrane region" description="Helical" evidence="1">
    <location>
        <begin position="31"/>
        <end position="52"/>
    </location>
</feature>
<organism evidence="2">
    <name type="scientific">Vibrio phage PH669</name>
    <dbReference type="NCBI Taxonomy" id="2800823"/>
    <lineage>
        <taxon>Viruses</taxon>
        <taxon>Duplodnaviria</taxon>
        <taxon>Heunggongvirae</taxon>
        <taxon>Uroviricota</taxon>
        <taxon>Caudoviricetes</taxon>
        <taxon>Queuovirinae</taxon>
    </lineage>
</organism>
<sequence>MSVVINTAPTIAAATVALNNTSSSVPPEIGILQFLVFTPLIWACIWMLGVMCDRWWWRWFWHAGVGSLSLILAIPFLLALDVLGVPRAMWLAERIVKALEILHNALFT</sequence>